<sequence>MSLHGMQRGQVTRWHVNELPLSDVADTWPFIVIVSCFGSDLKAVRGGGIYTVDCGMTKSDLRASNKFKKICWGWAFGGRSLWFFDDCNSVDHSPVPRKLRSAMKKRSRESISPPLPDSKKLNHTIDGVESTRKDGVKKSKANRKQGSSDWSLRRANSGPITKEEEEAGRDIVCFGGNVTQR</sequence>
<evidence type="ECO:0000256" key="1">
    <source>
        <dbReference type="SAM" id="MobiDB-lite"/>
    </source>
</evidence>
<reference evidence="2 3" key="1">
    <citation type="journal article" date="2024" name="Plant J.">
        <title>Genome sequences and population genomics reveal climatic adaptation and genomic divergence between two closely related sweetgum species.</title>
        <authorList>
            <person name="Xu W.Q."/>
            <person name="Ren C.Q."/>
            <person name="Zhang X.Y."/>
            <person name="Comes H.P."/>
            <person name="Liu X.H."/>
            <person name="Li Y.G."/>
            <person name="Kettle C.J."/>
            <person name="Jalonen R."/>
            <person name="Gaisberger H."/>
            <person name="Ma Y.Z."/>
            <person name="Qiu Y.X."/>
        </authorList>
    </citation>
    <scope>NUCLEOTIDE SEQUENCE [LARGE SCALE GENOMIC DNA]</scope>
    <source>
        <strain evidence="2">Hangzhou</strain>
    </source>
</reference>
<proteinExistence type="predicted"/>
<dbReference type="Proteomes" id="UP001415857">
    <property type="component" value="Unassembled WGS sequence"/>
</dbReference>
<dbReference type="InterPro" id="IPR040305">
    <property type="entry name" value="At1g75730-like"/>
</dbReference>
<feature type="region of interest" description="Disordered" evidence="1">
    <location>
        <begin position="98"/>
        <end position="166"/>
    </location>
</feature>
<name>A0AAP0NBK8_LIQFO</name>
<dbReference type="PANTHER" id="PTHR34792">
    <property type="entry name" value="OS02G0121500 PROTEIN"/>
    <property type="match status" value="1"/>
</dbReference>
<evidence type="ECO:0000313" key="3">
    <source>
        <dbReference type="Proteomes" id="UP001415857"/>
    </source>
</evidence>
<feature type="compositionally biased region" description="Basic residues" evidence="1">
    <location>
        <begin position="98"/>
        <end position="107"/>
    </location>
</feature>
<gene>
    <name evidence="2" type="ORF">L1049_025598</name>
</gene>
<dbReference type="AlphaFoldDB" id="A0AAP0NBK8"/>
<dbReference type="EMBL" id="JBBPBK010000014">
    <property type="protein sequence ID" value="KAK9270025.1"/>
    <property type="molecule type" value="Genomic_DNA"/>
</dbReference>
<comment type="caution">
    <text evidence="2">The sequence shown here is derived from an EMBL/GenBank/DDBJ whole genome shotgun (WGS) entry which is preliminary data.</text>
</comment>
<protein>
    <submittedName>
        <fullName evidence="2">Uncharacterized protein</fullName>
    </submittedName>
</protein>
<evidence type="ECO:0000313" key="2">
    <source>
        <dbReference type="EMBL" id="KAK9270025.1"/>
    </source>
</evidence>
<organism evidence="2 3">
    <name type="scientific">Liquidambar formosana</name>
    <name type="common">Formosan gum</name>
    <dbReference type="NCBI Taxonomy" id="63359"/>
    <lineage>
        <taxon>Eukaryota</taxon>
        <taxon>Viridiplantae</taxon>
        <taxon>Streptophyta</taxon>
        <taxon>Embryophyta</taxon>
        <taxon>Tracheophyta</taxon>
        <taxon>Spermatophyta</taxon>
        <taxon>Magnoliopsida</taxon>
        <taxon>eudicotyledons</taxon>
        <taxon>Gunneridae</taxon>
        <taxon>Pentapetalae</taxon>
        <taxon>Saxifragales</taxon>
        <taxon>Altingiaceae</taxon>
        <taxon>Liquidambar</taxon>
    </lineage>
</organism>
<keyword evidence="3" id="KW-1185">Reference proteome</keyword>
<accession>A0AAP0NBK8</accession>
<dbReference type="PANTHER" id="PTHR34792:SF1">
    <property type="entry name" value="OS02G0121500 PROTEIN"/>
    <property type="match status" value="1"/>
</dbReference>